<dbReference type="InterPro" id="IPR013087">
    <property type="entry name" value="Znf_C2H2_type"/>
</dbReference>
<dbReference type="PANTHER" id="PTHR23235">
    <property type="entry name" value="KRUEPPEL-LIKE TRANSCRIPTION FACTOR"/>
    <property type="match status" value="1"/>
</dbReference>
<name>A0AAD5SLG7_9FUNG</name>
<evidence type="ECO:0000313" key="9">
    <source>
        <dbReference type="Proteomes" id="UP001212841"/>
    </source>
</evidence>
<feature type="region of interest" description="Disordered" evidence="6">
    <location>
        <begin position="63"/>
        <end position="96"/>
    </location>
</feature>
<evidence type="ECO:0000256" key="5">
    <source>
        <dbReference type="PROSITE-ProRule" id="PRU00042"/>
    </source>
</evidence>
<protein>
    <recommendedName>
        <fullName evidence="7">C2H2-type domain-containing protein</fullName>
    </recommendedName>
</protein>
<dbReference type="AlphaFoldDB" id="A0AAD5SLG7"/>
<sequence length="388" mass="42194">MDFFTDSYAEFNDGSVDLTGILNTRWNPATNHFANLRATGNQVFPFPQLGDCRSANFPFSHDNYELPPSPDASSRAPLYSQTPGSSLPTQPVIAPPAELSSGTAESFLFLQPSVHLATFPAISPGPCGASDFTGIASFMLMEDGALEGDAVPSELTELFAGNSVEPRIQSVQANQQKCHRIDADPDNNDGFLFSTTGGEPVVGPASHELLVTSALTDVWPTIPDQQVSQLAQHQLLQRHQYEFSGSPTSEIIKPAILLSSRRHIKPKPKSKPKTKEMSPALYLACPRQPCRHMFTNLKSLRAHVQTHSDFRPHACSECSARFCRLPDLQRHKRSIHLVSLPYTCAGCGKGFARSDNLKRHCASKGFVYGCPATVAAMVEGASICRVLG</sequence>
<feature type="domain" description="C2H2-type" evidence="7">
    <location>
        <begin position="283"/>
        <end position="312"/>
    </location>
</feature>
<dbReference type="InterPro" id="IPR036236">
    <property type="entry name" value="Znf_C2H2_sf"/>
</dbReference>
<keyword evidence="2" id="KW-0677">Repeat</keyword>
<evidence type="ECO:0000256" key="3">
    <source>
        <dbReference type="ARBA" id="ARBA00022771"/>
    </source>
</evidence>
<keyword evidence="9" id="KW-1185">Reference proteome</keyword>
<evidence type="ECO:0000256" key="6">
    <source>
        <dbReference type="SAM" id="MobiDB-lite"/>
    </source>
</evidence>
<reference evidence="8" key="1">
    <citation type="submission" date="2020-05" db="EMBL/GenBank/DDBJ databases">
        <title>Phylogenomic resolution of chytrid fungi.</title>
        <authorList>
            <person name="Stajich J.E."/>
            <person name="Amses K."/>
            <person name="Simmons R."/>
            <person name="Seto K."/>
            <person name="Myers J."/>
            <person name="Bonds A."/>
            <person name="Quandt C.A."/>
            <person name="Barry K."/>
            <person name="Liu P."/>
            <person name="Grigoriev I."/>
            <person name="Longcore J.E."/>
            <person name="James T.Y."/>
        </authorList>
    </citation>
    <scope>NUCLEOTIDE SEQUENCE</scope>
    <source>
        <strain evidence="8">JEL0318</strain>
    </source>
</reference>
<evidence type="ECO:0000313" key="8">
    <source>
        <dbReference type="EMBL" id="KAJ3056920.1"/>
    </source>
</evidence>
<comment type="caution">
    <text evidence="8">The sequence shown here is derived from an EMBL/GenBank/DDBJ whole genome shotgun (WGS) entry which is preliminary data.</text>
</comment>
<evidence type="ECO:0000256" key="2">
    <source>
        <dbReference type="ARBA" id="ARBA00022737"/>
    </source>
</evidence>
<feature type="domain" description="C2H2-type" evidence="7">
    <location>
        <begin position="342"/>
        <end position="360"/>
    </location>
</feature>
<dbReference type="EMBL" id="JADGJD010000016">
    <property type="protein sequence ID" value="KAJ3056920.1"/>
    <property type="molecule type" value="Genomic_DNA"/>
</dbReference>
<organism evidence="8 9">
    <name type="scientific">Rhizophlyctis rosea</name>
    <dbReference type="NCBI Taxonomy" id="64517"/>
    <lineage>
        <taxon>Eukaryota</taxon>
        <taxon>Fungi</taxon>
        <taxon>Fungi incertae sedis</taxon>
        <taxon>Chytridiomycota</taxon>
        <taxon>Chytridiomycota incertae sedis</taxon>
        <taxon>Chytridiomycetes</taxon>
        <taxon>Rhizophlyctidales</taxon>
        <taxon>Rhizophlyctidaceae</taxon>
        <taxon>Rhizophlyctis</taxon>
    </lineage>
</organism>
<dbReference type="Proteomes" id="UP001212841">
    <property type="component" value="Unassembled WGS sequence"/>
</dbReference>
<dbReference type="PROSITE" id="PS00028">
    <property type="entry name" value="ZINC_FINGER_C2H2_1"/>
    <property type="match status" value="2"/>
</dbReference>
<dbReference type="SUPFAM" id="SSF57667">
    <property type="entry name" value="beta-beta-alpha zinc fingers"/>
    <property type="match status" value="1"/>
</dbReference>
<keyword evidence="3 5" id="KW-0863">Zinc-finger</keyword>
<gene>
    <name evidence="8" type="ORF">HK097_002711</name>
</gene>
<feature type="compositionally biased region" description="Polar residues" evidence="6">
    <location>
        <begin position="79"/>
        <end position="89"/>
    </location>
</feature>
<dbReference type="Pfam" id="PF00096">
    <property type="entry name" value="zf-C2H2"/>
    <property type="match status" value="1"/>
</dbReference>
<evidence type="ECO:0000256" key="1">
    <source>
        <dbReference type="ARBA" id="ARBA00022723"/>
    </source>
</evidence>
<evidence type="ECO:0000256" key="4">
    <source>
        <dbReference type="ARBA" id="ARBA00022833"/>
    </source>
</evidence>
<dbReference type="FunFam" id="3.30.160.60:FF:000100">
    <property type="entry name" value="Zinc finger 45-like"/>
    <property type="match status" value="1"/>
</dbReference>
<keyword evidence="1" id="KW-0479">Metal-binding</keyword>
<dbReference type="SMART" id="SM00355">
    <property type="entry name" value="ZnF_C2H2"/>
    <property type="match status" value="3"/>
</dbReference>
<keyword evidence="4" id="KW-0862">Zinc</keyword>
<dbReference type="GO" id="GO:0008270">
    <property type="term" value="F:zinc ion binding"/>
    <property type="evidence" value="ECO:0007669"/>
    <property type="project" value="UniProtKB-KW"/>
</dbReference>
<accession>A0AAD5SLG7</accession>
<dbReference type="PROSITE" id="PS50157">
    <property type="entry name" value="ZINC_FINGER_C2H2_2"/>
    <property type="match status" value="3"/>
</dbReference>
<feature type="domain" description="C2H2-type" evidence="7">
    <location>
        <begin position="313"/>
        <end position="341"/>
    </location>
</feature>
<evidence type="ECO:0000259" key="7">
    <source>
        <dbReference type="PROSITE" id="PS50157"/>
    </source>
</evidence>
<dbReference type="Gene3D" id="3.30.160.60">
    <property type="entry name" value="Classic Zinc Finger"/>
    <property type="match status" value="2"/>
</dbReference>
<proteinExistence type="predicted"/>